<evidence type="ECO:0000313" key="5">
    <source>
        <dbReference type="Proteomes" id="UP000078558"/>
    </source>
</evidence>
<dbReference type="STRING" id="1851544.ODI_04323"/>
<dbReference type="PANTHER" id="PTHR48080:SF2">
    <property type="entry name" value="D-GALACTONATE DEHYDRATASE"/>
    <property type="match status" value="1"/>
</dbReference>
<evidence type="ECO:0000313" key="3">
    <source>
        <dbReference type="EMBL" id="SBT26550.1"/>
    </source>
</evidence>
<dbReference type="PROSITE" id="PS00909">
    <property type="entry name" value="MR_MLE_2"/>
    <property type="match status" value="1"/>
</dbReference>
<keyword evidence="5" id="KW-1185">Reference proteome</keyword>
<dbReference type="InterPro" id="IPR036849">
    <property type="entry name" value="Enolase-like_C_sf"/>
</dbReference>
<dbReference type="RefSeq" id="WP_231968173.1">
    <property type="nucleotide sequence ID" value="NZ_LT907988.1"/>
</dbReference>
<dbReference type="Pfam" id="PF02746">
    <property type="entry name" value="MR_MLE_N"/>
    <property type="match status" value="1"/>
</dbReference>
<sequence>MTQSAAAPTQASSFGAAALKIRDVQASAVSFPVAAGDSVTLGVGRAVKRDAVIVKVTTECGLTGYGESHHCRAHTTVAHFINTALRDAVLGRDAGDTTGIWDLVYRRQLVGMGLGTGCVVAMSGLDMALWDIRGKAAGQPLYRLLGGSGRAVPAYAGGVALGWQPPAELVEEAGKHVAAGYRAVKLRLGDTWRRDITRAEAVRETLGEDVTILADANGAYTLEDARQVIPALDRLRVGWLEEPFPAHDYRHYELARAFGNVPFAAGENHYTRFEFTRLVEGRVAAILQPDLSKTGGITETLRIAGLASSYRLPIHLHTSMTGLNMAASVQVLSALDNGGYFEADVSRRNRFRDELVSEPFRVDAQGMVRPLEAPGIGVEVDEAFIKAHPAIEGPAYV</sequence>
<dbReference type="EMBL" id="LT907988">
    <property type="protein sequence ID" value="SOE46900.1"/>
    <property type="molecule type" value="Genomic_DNA"/>
</dbReference>
<dbReference type="GO" id="GO:0016829">
    <property type="term" value="F:lyase activity"/>
    <property type="evidence" value="ECO:0007669"/>
    <property type="project" value="UniProtKB-KW"/>
</dbReference>
<dbReference type="InterPro" id="IPR029065">
    <property type="entry name" value="Enolase_C-like"/>
</dbReference>
<organism evidence="3 5">
    <name type="scientific">Orrella dioscoreae</name>
    <dbReference type="NCBI Taxonomy" id="1851544"/>
    <lineage>
        <taxon>Bacteria</taxon>
        <taxon>Pseudomonadati</taxon>
        <taxon>Pseudomonadota</taxon>
        <taxon>Betaproteobacteria</taxon>
        <taxon>Burkholderiales</taxon>
        <taxon>Alcaligenaceae</taxon>
        <taxon>Orrella</taxon>
    </lineage>
</organism>
<dbReference type="Pfam" id="PF13378">
    <property type="entry name" value="MR_MLE_C"/>
    <property type="match status" value="1"/>
</dbReference>
<keyword evidence="1" id="KW-0456">Lyase</keyword>
<dbReference type="InterPro" id="IPR034593">
    <property type="entry name" value="DgoD-like"/>
</dbReference>
<dbReference type="CDD" id="cd03316">
    <property type="entry name" value="MR_like"/>
    <property type="match status" value="1"/>
</dbReference>
<dbReference type="KEGG" id="odi:ODI_R0525"/>
<dbReference type="SUPFAM" id="SSF51604">
    <property type="entry name" value="Enolase C-terminal domain-like"/>
    <property type="match status" value="1"/>
</dbReference>
<name>A0A1C3K4W7_9BURK</name>
<dbReference type="SMART" id="SM00922">
    <property type="entry name" value="MR_MLE"/>
    <property type="match status" value="1"/>
</dbReference>
<dbReference type="SFLD" id="SFLDG00179">
    <property type="entry name" value="mandelate_racemase"/>
    <property type="match status" value="1"/>
</dbReference>
<dbReference type="InterPro" id="IPR013341">
    <property type="entry name" value="Mandelate_racemase_N_dom"/>
</dbReference>
<evidence type="ECO:0000256" key="1">
    <source>
        <dbReference type="ARBA" id="ARBA00023239"/>
    </source>
</evidence>
<reference evidence="4 5" key="2">
    <citation type="submission" date="2017-08" db="EMBL/GenBank/DDBJ databases">
        <authorList>
            <person name="de Groot N.N."/>
        </authorList>
    </citation>
    <scope>NUCLEOTIDE SEQUENCE [LARGE SCALE GENOMIC DNA]</scope>
    <source>
        <strain evidence="4">Orrdi1</strain>
    </source>
</reference>
<dbReference type="Gene3D" id="3.30.390.10">
    <property type="entry name" value="Enolase-like, N-terminal domain"/>
    <property type="match status" value="1"/>
</dbReference>
<reference evidence="3 5" key="1">
    <citation type="submission" date="2016-06" db="EMBL/GenBank/DDBJ databases">
        <authorList>
            <person name="Kjaerup R.B."/>
            <person name="Dalgaard T.S."/>
            <person name="Juul-Madsen H.R."/>
        </authorList>
    </citation>
    <scope>NUCLEOTIDE SEQUENCE [LARGE SCALE GENOMIC DNA]</scope>
    <source>
        <strain evidence="3">Orrdi1</strain>
    </source>
</reference>
<dbReference type="AlphaFoldDB" id="A0A1C3K4W7"/>
<feature type="domain" description="Mandelate racemase/muconate lactonizing enzyme C-terminal" evidence="2">
    <location>
        <begin position="166"/>
        <end position="262"/>
    </location>
</feature>
<evidence type="ECO:0000313" key="4">
    <source>
        <dbReference type="EMBL" id="SOE46900.1"/>
    </source>
</evidence>
<dbReference type="InterPro" id="IPR018110">
    <property type="entry name" value="Mandel_Rmase/mucon_lact_enz_CS"/>
</dbReference>
<dbReference type="PROSITE" id="PS00908">
    <property type="entry name" value="MR_MLE_1"/>
    <property type="match status" value="1"/>
</dbReference>
<dbReference type="SUPFAM" id="SSF54826">
    <property type="entry name" value="Enolase N-terminal domain-like"/>
    <property type="match status" value="1"/>
</dbReference>
<dbReference type="Gene3D" id="3.20.20.120">
    <property type="entry name" value="Enolase-like C-terminal domain"/>
    <property type="match status" value="1"/>
</dbReference>
<dbReference type="Proteomes" id="UP000078558">
    <property type="component" value="Chromosome I"/>
</dbReference>
<gene>
    <name evidence="3" type="ORF">ODI_04323</name>
    <name evidence="4" type="ORF">ODI_R0525</name>
</gene>
<dbReference type="SFLD" id="SFLDS00001">
    <property type="entry name" value="Enolase"/>
    <property type="match status" value="1"/>
</dbReference>
<protein>
    <submittedName>
        <fullName evidence="3">Mandelate racemase/muconate lactonizing enzyme family protein</fullName>
    </submittedName>
</protein>
<dbReference type="EMBL" id="FLRC01000033">
    <property type="protein sequence ID" value="SBT26550.1"/>
    <property type="molecule type" value="Genomic_DNA"/>
</dbReference>
<dbReference type="InterPro" id="IPR013342">
    <property type="entry name" value="Mandelate_racemase_C"/>
</dbReference>
<dbReference type="PANTHER" id="PTHR48080">
    <property type="entry name" value="D-GALACTONATE DEHYDRATASE-RELATED"/>
    <property type="match status" value="1"/>
</dbReference>
<accession>A0A1C3K4W7</accession>
<dbReference type="GO" id="GO:0009063">
    <property type="term" value="P:amino acid catabolic process"/>
    <property type="evidence" value="ECO:0007669"/>
    <property type="project" value="InterPro"/>
</dbReference>
<evidence type="ECO:0000259" key="2">
    <source>
        <dbReference type="SMART" id="SM00922"/>
    </source>
</evidence>
<dbReference type="InterPro" id="IPR029017">
    <property type="entry name" value="Enolase-like_N"/>
</dbReference>
<proteinExistence type="predicted"/>